<evidence type="ECO:0000313" key="2">
    <source>
        <dbReference type="Proteomes" id="UP001165960"/>
    </source>
</evidence>
<keyword evidence="2" id="KW-1185">Reference proteome</keyword>
<proteinExistence type="predicted"/>
<evidence type="ECO:0000313" key="1">
    <source>
        <dbReference type="EMBL" id="KAJ9056942.1"/>
    </source>
</evidence>
<accession>A0ACC2S3Y8</accession>
<dbReference type="EMBL" id="QTSX02005845">
    <property type="protein sequence ID" value="KAJ9056942.1"/>
    <property type="molecule type" value="Genomic_DNA"/>
</dbReference>
<reference evidence="1" key="1">
    <citation type="submission" date="2022-04" db="EMBL/GenBank/DDBJ databases">
        <title>Genome of the entomopathogenic fungus Entomophthora muscae.</title>
        <authorList>
            <person name="Elya C."/>
            <person name="Lovett B.R."/>
            <person name="Lee E."/>
            <person name="Macias A.M."/>
            <person name="Hajek A.E."/>
            <person name="De Bivort B.L."/>
            <person name="Kasson M.T."/>
            <person name="De Fine Licht H.H."/>
            <person name="Stajich J.E."/>
        </authorList>
    </citation>
    <scope>NUCLEOTIDE SEQUENCE</scope>
    <source>
        <strain evidence="1">Berkeley</strain>
    </source>
</reference>
<sequence length="172" mass="19738">MRSMLLKSCQRKLTQKVSIRSGDAFNNLQYTLALLKPDLFTQPHCVKAVLNEFIPMNGLKIVIQKTVSWSVKDAQYFYAEHRGKYFFQRLTDYLSSGPFFALVLQGPDAISKWRKLIGPTRPDKARIHHPETLRAHFGLTDTRNSFHGSDSTVSAKKEIETLFPGFKFDKLD</sequence>
<gene>
    <name evidence="1" type="ORF">DSO57_1027310</name>
</gene>
<protein>
    <submittedName>
        <fullName evidence="1">Uncharacterized protein</fullName>
    </submittedName>
</protein>
<dbReference type="Proteomes" id="UP001165960">
    <property type="component" value="Unassembled WGS sequence"/>
</dbReference>
<organism evidence="1 2">
    <name type="scientific">Entomophthora muscae</name>
    <dbReference type="NCBI Taxonomy" id="34485"/>
    <lineage>
        <taxon>Eukaryota</taxon>
        <taxon>Fungi</taxon>
        <taxon>Fungi incertae sedis</taxon>
        <taxon>Zoopagomycota</taxon>
        <taxon>Entomophthoromycotina</taxon>
        <taxon>Entomophthoromycetes</taxon>
        <taxon>Entomophthorales</taxon>
        <taxon>Entomophthoraceae</taxon>
        <taxon>Entomophthora</taxon>
    </lineage>
</organism>
<comment type="caution">
    <text evidence="1">The sequence shown here is derived from an EMBL/GenBank/DDBJ whole genome shotgun (WGS) entry which is preliminary data.</text>
</comment>
<name>A0ACC2S3Y8_9FUNG</name>